<dbReference type="EMBL" id="JAIWYP010000003">
    <property type="protein sequence ID" value="KAH3859709.1"/>
    <property type="molecule type" value="Genomic_DNA"/>
</dbReference>
<evidence type="ECO:0000313" key="2">
    <source>
        <dbReference type="Proteomes" id="UP000828390"/>
    </source>
</evidence>
<dbReference type="AlphaFoldDB" id="A0A9D4R958"/>
<name>A0A9D4R958_DREPO</name>
<comment type="caution">
    <text evidence="1">The sequence shown here is derived from an EMBL/GenBank/DDBJ whole genome shotgun (WGS) entry which is preliminary data.</text>
</comment>
<keyword evidence="2" id="KW-1185">Reference proteome</keyword>
<protein>
    <submittedName>
        <fullName evidence="1">Uncharacterized protein</fullName>
    </submittedName>
</protein>
<evidence type="ECO:0000313" key="1">
    <source>
        <dbReference type="EMBL" id="KAH3859709.1"/>
    </source>
</evidence>
<proteinExistence type="predicted"/>
<accession>A0A9D4R958</accession>
<sequence>MHTWCLLNGADPVKCEDFSPVLPSMEHIELYQVTCSSTWLRSLLSTLLTLGHKVECRLSFCTITSLDHGVKLGCGAVTCLRVWRMQS</sequence>
<gene>
    <name evidence="1" type="ORF">DPMN_102530</name>
</gene>
<organism evidence="1 2">
    <name type="scientific">Dreissena polymorpha</name>
    <name type="common">Zebra mussel</name>
    <name type="synonym">Mytilus polymorpha</name>
    <dbReference type="NCBI Taxonomy" id="45954"/>
    <lineage>
        <taxon>Eukaryota</taxon>
        <taxon>Metazoa</taxon>
        <taxon>Spiralia</taxon>
        <taxon>Lophotrochozoa</taxon>
        <taxon>Mollusca</taxon>
        <taxon>Bivalvia</taxon>
        <taxon>Autobranchia</taxon>
        <taxon>Heteroconchia</taxon>
        <taxon>Euheterodonta</taxon>
        <taxon>Imparidentia</taxon>
        <taxon>Neoheterodontei</taxon>
        <taxon>Myida</taxon>
        <taxon>Dreissenoidea</taxon>
        <taxon>Dreissenidae</taxon>
        <taxon>Dreissena</taxon>
    </lineage>
</organism>
<dbReference type="Proteomes" id="UP000828390">
    <property type="component" value="Unassembled WGS sequence"/>
</dbReference>
<reference evidence="1" key="2">
    <citation type="submission" date="2020-11" db="EMBL/GenBank/DDBJ databases">
        <authorList>
            <person name="McCartney M.A."/>
            <person name="Auch B."/>
            <person name="Kono T."/>
            <person name="Mallez S."/>
            <person name="Becker A."/>
            <person name="Gohl D.M."/>
            <person name="Silverstein K.A.T."/>
            <person name="Koren S."/>
            <person name="Bechman K.B."/>
            <person name="Herman A."/>
            <person name="Abrahante J.E."/>
            <person name="Garbe J."/>
        </authorList>
    </citation>
    <scope>NUCLEOTIDE SEQUENCE</scope>
    <source>
        <strain evidence="1">Duluth1</strain>
        <tissue evidence="1">Whole animal</tissue>
    </source>
</reference>
<reference evidence="1" key="1">
    <citation type="journal article" date="2019" name="bioRxiv">
        <title>The Genome of the Zebra Mussel, Dreissena polymorpha: A Resource for Invasive Species Research.</title>
        <authorList>
            <person name="McCartney M.A."/>
            <person name="Auch B."/>
            <person name="Kono T."/>
            <person name="Mallez S."/>
            <person name="Zhang Y."/>
            <person name="Obille A."/>
            <person name="Becker A."/>
            <person name="Abrahante J.E."/>
            <person name="Garbe J."/>
            <person name="Badalamenti J.P."/>
            <person name="Herman A."/>
            <person name="Mangelson H."/>
            <person name="Liachko I."/>
            <person name="Sullivan S."/>
            <person name="Sone E.D."/>
            <person name="Koren S."/>
            <person name="Silverstein K.A.T."/>
            <person name="Beckman K.B."/>
            <person name="Gohl D.M."/>
        </authorList>
    </citation>
    <scope>NUCLEOTIDE SEQUENCE</scope>
    <source>
        <strain evidence="1">Duluth1</strain>
        <tissue evidence="1">Whole animal</tissue>
    </source>
</reference>